<protein>
    <submittedName>
        <fullName evidence="1">Ornithine cyclodeaminase family protein</fullName>
    </submittedName>
</protein>
<dbReference type="InterPro" id="IPR003462">
    <property type="entry name" value="ODC_Mu_crystall"/>
</dbReference>
<reference evidence="1 2" key="1">
    <citation type="submission" date="2021-04" db="EMBL/GenBank/DDBJ databases">
        <title>Characterization of the biosynthetic gene cluster of new lipopeptides with antitumor activity in the genome of the marine Streptomyces PHM034.</title>
        <authorList>
            <person name="Ceniceros A."/>
            <person name="Canedo L."/>
            <person name="Mendez C."/>
            <person name="Olano C."/>
            <person name="Schleissner C."/>
            <person name="Cuevas C."/>
            <person name="De La Calle F."/>
            <person name="Salas J.A."/>
        </authorList>
    </citation>
    <scope>NUCLEOTIDE SEQUENCE [LARGE SCALE GENOMIC DNA]</scope>
    <source>
        <strain evidence="1 2">PHM034</strain>
    </source>
</reference>
<dbReference type="Gene3D" id="3.40.50.720">
    <property type="entry name" value="NAD(P)-binding Rossmann-like Domain"/>
    <property type="match status" value="1"/>
</dbReference>
<sequence>MRILDDADVRAVFDLDTAIASQRAAFLALGRGEAWQPGKILGGHGDHPDTVFCYAARLDGRTGPVCKFGSVNPRNVERGLPTIHAVVTLLDPDTGAPVALMDGTALTTLRTAAASAVAVEALASKATDRLLVLGSGVQGRAHVRALCHGGRFERVSMWSPTPANLATAVAELRAEGYEVEAVASPEAALASAAVVVCATLATDPLFPAHALRAGTTVVVVGSFEPHRHEIGPDVLAACRRVGVDHAPTARHTCGPLIAAGQVPVVELGHVLTGAATGRDSEDDIVTYLSAGLGIQDASAAWSIHDRAERRGVGRTLDWRTEHPALRPIT</sequence>
<dbReference type="InterPro" id="IPR036291">
    <property type="entry name" value="NAD(P)-bd_dom_sf"/>
</dbReference>
<keyword evidence="2" id="KW-1185">Reference proteome</keyword>
<dbReference type="AlphaFoldDB" id="A0A941J1M1"/>
<organism evidence="1 2">
    <name type="scientific">Streptomyces tuirus</name>
    <dbReference type="NCBI Taxonomy" id="68278"/>
    <lineage>
        <taxon>Bacteria</taxon>
        <taxon>Bacillati</taxon>
        <taxon>Actinomycetota</taxon>
        <taxon>Actinomycetes</taxon>
        <taxon>Kitasatosporales</taxon>
        <taxon>Streptomycetaceae</taxon>
        <taxon>Streptomyces</taxon>
    </lineage>
</organism>
<dbReference type="Pfam" id="PF02423">
    <property type="entry name" value="OCD_Mu_crystall"/>
    <property type="match status" value="1"/>
</dbReference>
<dbReference type="SUPFAM" id="SSF51735">
    <property type="entry name" value="NAD(P)-binding Rossmann-fold domains"/>
    <property type="match status" value="1"/>
</dbReference>
<dbReference type="EMBL" id="JAGTPG010000002">
    <property type="protein sequence ID" value="MBR8640427.1"/>
    <property type="molecule type" value="Genomic_DNA"/>
</dbReference>
<accession>A0A941J1M1</accession>
<dbReference type="PANTHER" id="PTHR13812:SF19">
    <property type="entry name" value="KETIMINE REDUCTASE MU-CRYSTALLIN"/>
    <property type="match status" value="1"/>
</dbReference>
<dbReference type="InterPro" id="IPR023401">
    <property type="entry name" value="ODC_N"/>
</dbReference>
<dbReference type="PANTHER" id="PTHR13812">
    <property type="entry name" value="KETIMINE REDUCTASE MU-CRYSTALLIN"/>
    <property type="match status" value="1"/>
</dbReference>
<gene>
    <name evidence="1" type="ORF">KEF29_16820</name>
</gene>
<dbReference type="PIRSF" id="PIRSF001439">
    <property type="entry name" value="CryM"/>
    <property type="match status" value="1"/>
</dbReference>
<dbReference type="Gene3D" id="3.30.1780.10">
    <property type="entry name" value="ornithine cyclodeaminase, domain 1"/>
    <property type="match status" value="1"/>
</dbReference>
<evidence type="ECO:0000313" key="1">
    <source>
        <dbReference type="EMBL" id="MBR8640427.1"/>
    </source>
</evidence>
<dbReference type="GO" id="GO:0005737">
    <property type="term" value="C:cytoplasm"/>
    <property type="evidence" value="ECO:0007669"/>
    <property type="project" value="TreeGrafter"/>
</dbReference>
<name>A0A941J1M1_9ACTN</name>
<evidence type="ECO:0000313" key="2">
    <source>
        <dbReference type="Proteomes" id="UP000682308"/>
    </source>
</evidence>
<comment type="caution">
    <text evidence="1">The sequence shown here is derived from an EMBL/GenBank/DDBJ whole genome shotgun (WGS) entry which is preliminary data.</text>
</comment>
<proteinExistence type="predicted"/>
<dbReference type="Proteomes" id="UP000682308">
    <property type="component" value="Unassembled WGS sequence"/>
</dbReference>